<reference evidence="5" key="1">
    <citation type="submission" date="2018-05" db="EMBL/GenBank/DDBJ databases">
        <authorList>
            <person name="Lanie J.A."/>
            <person name="Ng W.-L."/>
            <person name="Kazmierczak K.M."/>
            <person name="Andrzejewski T.M."/>
            <person name="Davidsen T.M."/>
            <person name="Wayne K.J."/>
            <person name="Tettelin H."/>
            <person name="Glass J.I."/>
            <person name="Rusch D."/>
            <person name="Podicherti R."/>
            <person name="Tsui H.-C.T."/>
            <person name="Winkler M.E."/>
        </authorList>
    </citation>
    <scope>NUCLEOTIDE SEQUENCE</scope>
</reference>
<dbReference type="Pfam" id="PF21508">
    <property type="entry name" value="MenC_N"/>
    <property type="match status" value="1"/>
</dbReference>
<dbReference type="GO" id="GO:0016829">
    <property type="term" value="F:lyase activity"/>
    <property type="evidence" value="ECO:0007669"/>
    <property type="project" value="UniProtKB-KW"/>
</dbReference>
<sequence>MTSGGSWTYREGSLVSIETNESKGIGEFAPLPGYSKTQHIDFAAAKSEFPKLLGIDPQKLWESPLNLSPEANCAIETCLADILAQQSEKSLAYWLADELGTI</sequence>
<protein>
    <recommendedName>
        <fullName evidence="4">OSBS enolase-like N-terminal domain-containing protein</fullName>
    </recommendedName>
</protein>
<evidence type="ECO:0000259" key="4">
    <source>
        <dbReference type="Pfam" id="PF21508"/>
    </source>
</evidence>
<accession>A0A383CFS8</accession>
<keyword evidence="3" id="KW-0456">Lyase</keyword>
<dbReference type="GO" id="GO:0046872">
    <property type="term" value="F:metal ion binding"/>
    <property type="evidence" value="ECO:0007669"/>
    <property type="project" value="UniProtKB-KW"/>
</dbReference>
<proteinExistence type="predicted"/>
<keyword evidence="1" id="KW-0479">Metal-binding</keyword>
<evidence type="ECO:0000256" key="2">
    <source>
        <dbReference type="ARBA" id="ARBA00022842"/>
    </source>
</evidence>
<feature type="domain" description="OSBS enolase-like N-terminal" evidence="4">
    <location>
        <begin position="8"/>
        <end position="38"/>
    </location>
</feature>
<dbReference type="AlphaFoldDB" id="A0A383CFS8"/>
<dbReference type="Gene3D" id="3.30.390.10">
    <property type="entry name" value="Enolase-like, N-terminal domain"/>
    <property type="match status" value="1"/>
</dbReference>
<dbReference type="InterPro" id="IPR029017">
    <property type="entry name" value="Enolase-like_N"/>
</dbReference>
<gene>
    <name evidence="5" type="ORF">METZ01_LOCUS483419</name>
</gene>
<evidence type="ECO:0000256" key="1">
    <source>
        <dbReference type="ARBA" id="ARBA00022723"/>
    </source>
</evidence>
<dbReference type="InterPro" id="IPR041338">
    <property type="entry name" value="OSBS_N"/>
</dbReference>
<evidence type="ECO:0000313" key="5">
    <source>
        <dbReference type="EMBL" id="SVE30565.1"/>
    </source>
</evidence>
<dbReference type="EMBL" id="UINC01208159">
    <property type="protein sequence ID" value="SVE30565.1"/>
    <property type="molecule type" value="Genomic_DNA"/>
</dbReference>
<keyword evidence="2" id="KW-0460">Magnesium</keyword>
<dbReference type="SUPFAM" id="SSF54826">
    <property type="entry name" value="Enolase N-terminal domain-like"/>
    <property type="match status" value="1"/>
</dbReference>
<feature type="non-terminal residue" evidence="5">
    <location>
        <position position="102"/>
    </location>
</feature>
<name>A0A383CFS8_9ZZZZ</name>
<evidence type="ECO:0000256" key="3">
    <source>
        <dbReference type="ARBA" id="ARBA00023239"/>
    </source>
</evidence>
<organism evidence="5">
    <name type="scientific">marine metagenome</name>
    <dbReference type="NCBI Taxonomy" id="408172"/>
    <lineage>
        <taxon>unclassified sequences</taxon>
        <taxon>metagenomes</taxon>
        <taxon>ecological metagenomes</taxon>
    </lineage>
</organism>